<gene>
    <name evidence="7" type="ORF">C7383_11781</name>
</gene>
<organism evidence="7 8">
    <name type="scientific">Murimonas intestini</name>
    <dbReference type="NCBI Taxonomy" id="1337051"/>
    <lineage>
        <taxon>Bacteria</taxon>
        <taxon>Bacillati</taxon>
        <taxon>Bacillota</taxon>
        <taxon>Clostridia</taxon>
        <taxon>Lachnospirales</taxon>
        <taxon>Lachnospiraceae</taxon>
        <taxon>Murimonas</taxon>
    </lineage>
</organism>
<dbReference type="PANTHER" id="PTHR30250">
    <property type="entry name" value="PST FAMILY PREDICTED COLANIC ACID TRANSPORTER"/>
    <property type="match status" value="1"/>
</dbReference>
<feature type="transmembrane region" description="Helical" evidence="6">
    <location>
        <begin position="173"/>
        <end position="192"/>
    </location>
</feature>
<evidence type="ECO:0000256" key="5">
    <source>
        <dbReference type="ARBA" id="ARBA00023136"/>
    </source>
</evidence>
<proteinExistence type="predicted"/>
<dbReference type="PANTHER" id="PTHR30250:SF11">
    <property type="entry name" value="O-ANTIGEN TRANSPORTER-RELATED"/>
    <property type="match status" value="1"/>
</dbReference>
<evidence type="ECO:0000256" key="6">
    <source>
        <dbReference type="SAM" id="Phobius"/>
    </source>
</evidence>
<feature type="transmembrane region" description="Helical" evidence="6">
    <location>
        <begin position="390"/>
        <end position="410"/>
    </location>
</feature>
<evidence type="ECO:0000256" key="2">
    <source>
        <dbReference type="ARBA" id="ARBA00022475"/>
    </source>
</evidence>
<feature type="transmembrane region" description="Helical" evidence="6">
    <location>
        <begin position="298"/>
        <end position="322"/>
    </location>
</feature>
<feature type="transmembrane region" description="Helical" evidence="6">
    <location>
        <begin position="48"/>
        <end position="67"/>
    </location>
</feature>
<dbReference type="RefSeq" id="WP_109748357.1">
    <property type="nucleotide sequence ID" value="NZ_CABJAT010000001.1"/>
</dbReference>
<feature type="transmembrane region" description="Helical" evidence="6">
    <location>
        <begin position="360"/>
        <end position="378"/>
    </location>
</feature>
<keyword evidence="3 6" id="KW-0812">Transmembrane</keyword>
<feature type="transmembrane region" description="Helical" evidence="6">
    <location>
        <begin position="87"/>
        <end position="106"/>
    </location>
</feature>
<feature type="transmembrane region" description="Helical" evidence="6">
    <location>
        <begin position="150"/>
        <end position="167"/>
    </location>
</feature>
<comment type="subcellular location">
    <subcellularLocation>
        <location evidence="1">Cell membrane</location>
        <topology evidence="1">Multi-pass membrane protein</topology>
    </subcellularLocation>
</comment>
<feature type="transmembrane region" description="Helical" evidence="6">
    <location>
        <begin position="118"/>
        <end position="138"/>
    </location>
</feature>
<sequence length="422" mass="47468">MIKKFFLAQSGNQMKSGYFWTTVSGLLYSGSTFLMLLFVTHLTNAYEGGVYSIALAIGQQLVTIGYFNVKTYQASDIKEKFTFSDYLVNRFVTTFLMLLIGIGWMALGGYEGETLQVIIWMLIFKMGESVADVLQGLFQQKNRYDISGKCVFFETAIFLAGFAGSLWISRSLPAAMCVMAVLYLLSLLVIDCRLVSAFSEIKIKFDFTRQKQLFLECLPLFINSFLQMYINNSAKYAIDAHETKEVLAYFNVLFMPAFVINLFAGILLKPLVTSLALRYHEREKSVFVNTLKRQTVMIGGLTVVCVLAAYVAGIPVLSFLYGLDLSDYRMALCIMILGGAFCAVYTMFQYAIIIMRHQYYSLIGCGITALTASVLMPWMTGKYSIMGAAWGYLALMIMMSVIYMVMAVYFMNKSWSGKDNGD</sequence>
<keyword evidence="4 6" id="KW-1133">Transmembrane helix</keyword>
<keyword evidence="2" id="KW-1003">Cell membrane</keyword>
<keyword evidence="8" id="KW-1185">Reference proteome</keyword>
<dbReference type="EMBL" id="QGGY01000017">
    <property type="protein sequence ID" value="PWJ72610.1"/>
    <property type="molecule type" value="Genomic_DNA"/>
</dbReference>
<dbReference type="InterPro" id="IPR050833">
    <property type="entry name" value="Poly_Biosynth_Transport"/>
</dbReference>
<name>A0AB73SYT0_9FIRM</name>
<dbReference type="Proteomes" id="UP000245412">
    <property type="component" value="Unassembled WGS sequence"/>
</dbReference>
<evidence type="ECO:0000313" key="7">
    <source>
        <dbReference type="EMBL" id="PWJ72610.1"/>
    </source>
</evidence>
<feature type="transmembrane region" description="Helical" evidence="6">
    <location>
        <begin position="213"/>
        <end position="230"/>
    </location>
</feature>
<dbReference type="GO" id="GO:0005886">
    <property type="term" value="C:plasma membrane"/>
    <property type="evidence" value="ECO:0007669"/>
    <property type="project" value="UniProtKB-SubCell"/>
</dbReference>
<dbReference type="AlphaFoldDB" id="A0AB73SYT0"/>
<evidence type="ECO:0000256" key="4">
    <source>
        <dbReference type="ARBA" id="ARBA00022989"/>
    </source>
</evidence>
<comment type="caution">
    <text evidence="7">The sequence shown here is derived from an EMBL/GenBank/DDBJ whole genome shotgun (WGS) entry which is preliminary data.</text>
</comment>
<protein>
    <submittedName>
        <fullName evidence="7">O-antigen/teichoic acid export membrane protein</fullName>
    </submittedName>
</protein>
<feature type="transmembrane region" description="Helical" evidence="6">
    <location>
        <begin position="250"/>
        <end position="277"/>
    </location>
</feature>
<evidence type="ECO:0000256" key="1">
    <source>
        <dbReference type="ARBA" id="ARBA00004651"/>
    </source>
</evidence>
<reference evidence="7 8" key="1">
    <citation type="submission" date="2018-05" db="EMBL/GenBank/DDBJ databases">
        <authorList>
            <person name="Goeker M."/>
            <person name="Huntemann M."/>
            <person name="Clum A."/>
            <person name="Pillay M."/>
            <person name="Palaniappan K."/>
            <person name="Varghese N."/>
            <person name="Mikhailova N."/>
            <person name="Stamatis D."/>
            <person name="Reddy T."/>
            <person name="Daum C."/>
            <person name="Shapiro N."/>
            <person name="Ivanova N."/>
            <person name="Kyrpides N."/>
            <person name="Woyke T."/>
        </authorList>
    </citation>
    <scope>NUCLEOTIDE SEQUENCE [LARGE SCALE GENOMIC DNA]</scope>
    <source>
        <strain evidence="7 8">DSM 26524</strain>
    </source>
</reference>
<evidence type="ECO:0000313" key="8">
    <source>
        <dbReference type="Proteomes" id="UP000245412"/>
    </source>
</evidence>
<feature type="transmembrane region" description="Helical" evidence="6">
    <location>
        <begin position="328"/>
        <end position="348"/>
    </location>
</feature>
<evidence type="ECO:0000256" key="3">
    <source>
        <dbReference type="ARBA" id="ARBA00022692"/>
    </source>
</evidence>
<keyword evidence="5 6" id="KW-0472">Membrane</keyword>
<accession>A0AB73SYT0</accession>
<feature type="transmembrane region" description="Helical" evidence="6">
    <location>
        <begin position="20"/>
        <end position="42"/>
    </location>
</feature>